<dbReference type="EMBL" id="LKAM01000001">
    <property type="protein sequence ID" value="KUM50304.1"/>
    <property type="molecule type" value="Genomic_DNA"/>
</dbReference>
<reference evidence="3" key="1">
    <citation type="journal article" date="2015" name="Genome Biol. Evol.">
        <title>Organellar Genomes of White Spruce (Picea glauca): Assembly and Annotation.</title>
        <authorList>
            <person name="Jackman S.D."/>
            <person name="Warren R.L."/>
            <person name="Gibb E.A."/>
            <person name="Vandervalk B.P."/>
            <person name="Mohamadi H."/>
            <person name="Chu J."/>
            <person name="Raymond A."/>
            <person name="Pleasance S."/>
            <person name="Coope R."/>
            <person name="Wildung M.R."/>
            <person name="Ritland C.E."/>
            <person name="Bousquet J."/>
            <person name="Jones S.J."/>
            <person name="Bohlmann J."/>
            <person name="Birol I."/>
        </authorList>
    </citation>
    <scope>NUCLEOTIDE SEQUENCE [LARGE SCALE GENOMIC DNA]</scope>
    <source>
        <tissue evidence="3">Flushing bud</tissue>
    </source>
</reference>
<dbReference type="AlphaFoldDB" id="A0A124GNZ2"/>
<comment type="caution">
    <text evidence="3">The sequence shown here is derived from an EMBL/GenBank/DDBJ whole genome shotgun (WGS) entry which is preliminary data.</text>
</comment>
<gene>
    <name evidence="1" type="ORF">ABT39_MTgene136</name>
    <name evidence="2" type="ORF">ABT39_MTgene147</name>
    <name evidence="3" type="ORF">ABT39_MTgene160</name>
</gene>
<keyword evidence="3" id="KW-0496">Mitochondrion</keyword>
<protein>
    <submittedName>
        <fullName evidence="3">Uncharacterized protein</fullName>
    </submittedName>
</protein>
<dbReference type="EMBL" id="LKAM01000001">
    <property type="protein sequence ID" value="KUM50293.1"/>
    <property type="molecule type" value="Genomic_DNA"/>
</dbReference>
<name>A0A124GNZ2_PICGL</name>
<accession>A0A124GNZ2</accession>
<organism evidence="3">
    <name type="scientific">Picea glauca</name>
    <name type="common">White spruce</name>
    <name type="synonym">Pinus glauca</name>
    <dbReference type="NCBI Taxonomy" id="3330"/>
    <lineage>
        <taxon>Eukaryota</taxon>
        <taxon>Viridiplantae</taxon>
        <taxon>Streptophyta</taxon>
        <taxon>Embryophyta</taxon>
        <taxon>Tracheophyta</taxon>
        <taxon>Spermatophyta</taxon>
        <taxon>Pinopsida</taxon>
        <taxon>Pinidae</taxon>
        <taxon>Conifers I</taxon>
        <taxon>Pinales</taxon>
        <taxon>Pinaceae</taxon>
        <taxon>Picea</taxon>
    </lineage>
</organism>
<geneLocation type="mitochondrion" evidence="3"/>
<proteinExistence type="predicted"/>
<sequence>MKHHLEHKQMLEQRECWNLEMLIPEHHLFEHVQLPEQHFLEQQRM</sequence>
<evidence type="ECO:0000313" key="3">
    <source>
        <dbReference type="EMBL" id="KUM50317.1"/>
    </source>
</evidence>
<evidence type="ECO:0000313" key="1">
    <source>
        <dbReference type="EMBL" id="KUM50293.1"/>
    </source>
</evidence>
<evidence type="ECO:0000313" key="2">
    <source>
        <dbReference type="EMBL" id="KUM50304.1"/>
    </source>
</evidence>
<dbReference type="EMBL" id="LKAM01000001">
    <property type="protein sequence ID" value="KUM50317.1"/>
    <property type="molecule type" value="Genomic_DNA"/>
</dbReference>